<keyword evidence="1" id="KW-0812">Transmembrane</keyword>
<accession>A0A7I8JIL7</accession>
<feature type="transmembrane region" description="Helical" evidence="1">
    <location>
        <begin position="93"/>
        <end position="117"/>
    </location>
</feature>
<dbReference type="EMBL" id="CACRZD030000013">
    <property type="protein sequence ID" value="CAA6670004.1"/>
    <property type="molecule type" value="Genomic_DNA"/>
</dbReference>
<name>A0A7I8JIL7_SPIIN</name>
<dbReference type="EMBL" id="LR743600">
    <property type="protein sequence ID" value="CAA2630761.1"/>
    <property type="molecule type" value="Genomic_DNA"/>
</dbReference>
<proteinExistence type="predicted"/>
<dbReference type="Proteomes" id="UP001189122">
    <property type="component" value="Unassembled WGS sequence"/>
</dbReference>
<evidence type="ECO:0000256" key="1">
    <source>
        <dbReference type="SAM" id="Phobius"/>
    </source>
</evidence>
<reference evidence="2 3" key="1">
    <citation type="submission" date="2019-12" db="EMBL/GenBank/DDBJ databases">
        <authorList>
            <person name="Scholz U."/>
            <person name="Mascher M."/>
            <person name="Fiebig A."/>
        </authorList>
    </citation>
    <scope>NUCLEOTIDE SEQUENCE</scope>
</reference>
<dbReference type="AlphaFoldDB" id="A0A7I8JIL7"/>
<keyword evidence="3" id="KW-1185">Reference proteome</keyword>
<evidence type="ECO:0000313" key="3">
    <source>
        <dbReference type="Proteomes" id="UP001189122"/>
    </source>
</evidence>
<evidence type="ECO:0000313" key="2">
    <source>
        <dbReference type="EMBL" id="CAA2630761.1"/>
    </source>
</evidence>
<gene>
    <name evidence="2" type="ORF">SI7747_13016407</name>
</gene>
<organism evidence="2">
    <name type="scientific">Spirodela intermedia</name>
    <name type="common">Intermediate duckweed</name>
    <dbReference type="NCBI Taxonomy" id="51605"/>
    <lineage>
        <taxon>Eukaryota</taxon>
        <taxon>Viridiplantae</taxon>
        <taxon>Streptophyta</taxon>
        <taxon>Embryophyta</taxon>
        <taxon>Tracheophyta</taxon>
        <taxon>Spermatophyta</taxon>
        <taxon>Magnoliopsida</taxon>
        <taxon>Liliopsida</taxon>
        <taxon>Araceae</taxon>
        <taxon>Lemnoideae</taxon>
        <taxon>Spirodela</taxon>
    </lineage>
</organism>
<protein>
    <submittedName>
        <fullName evidence="2">Uncharacterized protein</fullName>
    </submittedName>
</protein>
<keyword evidence="1" id="KW-1133">Transmembrane helix</keyword>
<sequence length="138" mass="15876">MVLYVKTLIDPYEEALPPLPLSWKRREVFLAERWGGAIHVLQMVEPNGREEAAPAAIVAVTVADAEEEISLLLIFSVSDPNTRRRLPKVISMIVFPAILILFVIFMQDSYVVSWVYLLRFRKTFYARYVTVSILFIES</sequence>
<keyword evidence="1" id="KW-0472">Membrane</keyword>